<protein>
    <submittedName>
        <fullName evidence="3">DUF389 domain-containing protein</fullName>
    </submittedName>
</protein>
<feature type="transmembrane region" description="Helical" evidence="2">
    <location>
        <begin position="139"/>
        <end position="158"/>
    </location>
</feature>
<dbReference type="InterPro" id="IPR005240">
    <property type="entry name" value="DUF389"/>
</dbReference>
<feature type="transmembrane region" description="Helical" evidence="2">
    <location>
        <begin position="47"/>
        <end position="64"/>
    </location>
</feature>
<organism evidence="3 4">
    <name type="scientific">Maribellus comscasis</name>
    <dbReference type="NCBI Taxonomy" id="2681766"/>
    <lineage>
        <taxon>Bacteria</taxon>
        <taxon>Pseudomonadati</taxon>
        <taxon>Bacteroidota</taxon>
        <taxon>Bacteroidia</taxon>
        <taxon>Marinilabiliales</taxon>
        <taxon>Prolixibacteraceae</taxon>
        <taxon>Maribellus</taxon>
    </lineage>
</organism>
<keyword evidence="2" id="KW-0472">Membrane</keyword>
<keyword evidence="2" id="KW-1133">Transmembrane helix</keyword>
<name>A0A6I6JJA8_9BACT</name>
<keyword evidence="1" id="KW-0175">Coiled coil</keyword>
<accession>A0A6I6JJA8</accession>
<gene>
    <name evidence="3" type="ORF">GM418_01375</name>
</gene>
<feature type="transmembrane region" description="Helical" evidence="2">
    <location>
        <begin position="193"/>
        <end position="216"/>
    </location>
</feature>
<proteinExistence type="predicted"/>
<feature type="transmembrane region" description="Helical" evidence="2">
    <location>
        <begin position="105"/>
        <end position="127"/>
    </location>
</feature>
<dbReference type="KEGG" id="mcos:GM418_01375"/>
<keyword evidence="2" id="KW-0812">Transmembrane</keyword>
<dbReference type="RefSeq" id="WP_158862424.1">
    <property type="nucleotide sequence ID" value="NZ_CP046401.1"/>
</dbReference>
<reference evidence="3 4" key="1">
    <citation type="submission" date="2019-11" db="EMBL/GenBank/DDBJ databases">
        <authorList>
            <person name="Zheng R.K."/>
            <person name="Sun C.M."/>
        </authorList>
    </citation>
    <scope>NUCLEOTIDE SEQUENCE [LARGE SCALE GENOMIC DNA]</scope>
    <source>
        <strain evidence="3 4">WC007</strain>
    </source>
</reference>
<evidence type="ECO:0000313" key="3">
    <source>
        <dbReference type="EMBL" id="QGY42351.1"/>
    </source>
</evidence>
<keyword evidence="4" id="KW-1185">Reference proteome</keyword>
<dbReference type="EMBL" id="CP046401">
    <property type="protein sequence ID" value="QGY42351.1"/>
    <property type="molecule type" value="Genomic_DNA"/>
</dbReference>
<feature type="coiled-coil region" evidence="1">
    <location>
        <begin position="368"/>
        <end position="395"/>
    </location>
</feature>
<sequence>MKKKNELQYLVIAARRFLRSILSITDGTDIDSTIAGIKRDISFRGPTAWILIFSIFIASIGLNVNSTAVIIGAMLISPLMGPILGIGLSIGTNDFETLIRSLKNLGIAVSIALITSTLYFLVTPLNIEQSELLARTKPTILDVMVALFGGFAGIVAGSRKEKTNVIPGVAIATALMPPLCTAGYGLATFKMHYFLGAFYLFFINSVFISLATFLVVKYLKFPLVNYLNPLKAKRYQIIVTAFIIVTIIPSGIIFYNVIQETRFSIAAENFVNDKASFSGSELINKKITYSDTLSTIDLYYIGEEISEEKEMFLQDMLTTYGLNGKKTFAITKKTRVRVHQNKNNEADFEQRMTDMNNDLRLKILEDIYTKNEQIINDKELKIQLLEAEIMRLSIQDTIPFKQINSELKFHFDNIEKFAFANIRQLKVVNDTMRIDTIPTFLVNYKSEIRPQIADDENQKINEWLRIRFNNPKISVINY</sequence>
<evidence type="ECO:0000256" key="2">
    <source>
        <dbReference type="SAM" id="Phobius"/>
    </source>
</evidence>
<feature type="transmembrane region" description="Helical" evidence="2">
    <location>
        <begin position="165"/>
        <end position="187"/>
    </location>
</feature>
<dbReference type="PANTHER" id="PTHR20992">
    <property type="entry name" value="AT15442P-RELATED"/>
    <property type="match status" value="1"/>
</dbReference>
<evidence type="ECO:0000256" key="1">
    <source>
        <dbReference type="SAM" id="Coils"/>
    </source>
</evidence>
<dbReference type="Pfam" id="PF04087">
    <property type="entry name" value="DUF389"/>
    <property type="match status" value="1"/>
</dbReference>
<dbReference type="Proteomes" id="UP000428260">
    <property type="component" value="Chromosome"/>
</dbReference>
<feature type="transmembrane region" description="Helical" evidence="2">
    <location>
        <begin position="70"/>
        <end position="93"/>
    </location>
</feature>
<evidence type="ECO:0000313" key="4">
    <source>
        <dbReference type="Proteomes" id="UP000428260"/>
    </source>
</evidence>
<dbReference type="AlphaFoldDB" id="A0A6I6JJA8"/>
<dbReference type="PANTHER" id="PTHR20992:SF9">
    <property type="entry name" value="AT15442P-RELATED"/>
    <property type="match status" value="1"/>
</dbReference>
<feature type="transmembrane region" description="Helical" evidence="2">
    <location>
        <begin position="237"/>
        <end position="258"/>
    </location>
</feature>